<evidence type="ECO:0000256" key="1">
    <source>
        <dbReference type="ARBA" id="ARBA00001946"/>
    </source>
</evidence>
<dbReference type="Gene3D" id="3.90.79.10">
    <property type="entry name" value="Nucleoside Triphosphate Pyrophosphohydrolase"/>
    <property type="match status" value="1"/>
</dbReference>
<dbReference type="InterPro" id="IPR020084">
    <property type="entry name" value="NUDIX_hydrolase_CS"/>
</dbReference>
<dbReference type="GO" id="GO:0047631">
    <property type="term" value="F:ADP-ribose diphosphatase activity"/>
    <property type="evidence" value="ECO:0007669"/>
    <property type="project" value="UniProtKB-EC"/>
</dbReference>
<dbReference type="GO" id="GO:0005829">
    <property type="term" value="C:cytosol"/>
    <property type="evidence" value="ECO:0007669"/>
    <property type="project" value="TreeGrafter"/>
</dbReference>
<dbReference type="SUPFAM" id="SSF55811">
    <property type="entry name" value="Nudix"/>
    <property type="match status" value="1"/>
</dbReference>
<evidence type="ECO:0000313" key="5">
    <source>
        <dbReference type="Proteomes" id="UP000191448"/>
    </source>
</evidence>
<dbReference type="Proteomes" id="UP000191448">
    <property type="component" value="Unassembled WGS sequence"/>
</dbReference>
<keyword evidence="2 4" id="KW-0378">Hydrolase</keyword>
<gene>
    <name evidence="4" type="primary">nudF_2</name>
    <name evidence="4" type="ORF">CLTHE_24390</name>
</gene>
<dbReference type="PROSITE" id="PS00893">
    <property type="entry name" value="NUDIX_BOX"/>
    <property type="match status" value="1"/>
</dbReference>
<reference evidence="4 5" key="1">
    <citation type="submission" date="2016-02" db="EMBL/GenBank/DDBJ databases">
        <title>Genome sequence of Clostridium thermobutyricum DSM 4928.</title>
        <authorList>
            <person name="Poehlein A."/>
            <person name="Daniel R."/>
        </authorList>
    </citation>
    <scope>NUCLEOTIDE SEQUENCE [LARGE SCALE GENOMIC DNA]</scope>
    <source>
        <strain evidence="4 5">DSM 4928</strain>
    </source>
</reference>
<comment type="caution">
    <text evidence="4">The sequence shown here is derived from an EMBL/GenBank/DDBJ whole genome shotgun (WGS) entry which is preliminary data.</text>
</comment>
<dbReference type="InterPro" id="IPR015797">
    <property type="entry name" value="NUDIX_hydrolase-like_dom_sf"/>
</dbReference>
<dbReference type="Pfam" id="PF00293">
    <property type="entry name" value="NUDIX"/>
    <property type="match status" value="1"/>
</dbReference>
<accession>A0A1V4STW5</accession>
<proteinExistence type="predicted"/>
<dbReference type="GO" id="GO:0006753">
    <property type="term" value="P:nucleoside phosphate metabolic process"/>
    <property type="evidence" value="ECO:0007669"/>
    <property type="project" value="TreeGrafter"/>
</dbReference>
<dbReference type="AlphaFoldDB" id="A0A1V4STW5"/>
<dbReference type="PANTHER" id="PTHR11839:SF18">
    <property type="entry name" value="NUDIX HYDROLASE DOMAIN-CONTAINING PROTEIN"/>
    <property type="match status" value="1"/>
</dbReference>
<dbReference type="InterPro" id="IPR000086">
    <property type="entry name" value="NUDIX_hydrolase_dom"/>
</dbReference>
<dbReference type="EMBL" id="LTAY01000064">
    <property type="protein sequence ID" value="OPX46885.1"/>
    <property type="molecule type" value="Genomic_DNA"/>
</dbReference>
<organism evidence="4 5">
    <name type="scientific">Clostridium thermobutyricum DSM 4928</name>
    <dbReference type="NCBI Taxonomy" id="1121339"/>
    <lineage>
        <taxon>Bacteria</taxon>
        <taxon>Bacillati</taxon>
        <taxon>Bacillota</taxon>
        <taxon>Clostridia</taxon>
        <taxon>Eubacteriales</taxon>
        <taxon>Clostridiaceae</taxon>
        <taxon>Clostridium</taxon>
    </lineage>
</organism>
<evidence type="ECO:0000259" key="3">
    <source>
        <dbReference type="PROSITE" id="PS51462"/>
    </source>
</evidence>
<feature type="domain" description="Nudix hydrolase" evidence="3">
    <location>
        <begin position="39"/>
        <end position="168"/>
    </location>
</feature>
<dbReference type="FunFam" id="3.90.79.10:FF:000024">
    <property type="entry name" value="ADP-ribose pyrophosphatase"/>
    <property type="match status" value="1"/>
</dbReference>
<dbReference type="EC" id="3.6.1.13" evidence="4"/>
<protein>
    <submittedName>
        <fullName evidence="4">ADP-ribose pyrophosphatase</fullName>
        <ecNumber evidence="4">3.6.1.13</ecNumber>
    </submittedName>
</protein>
<dbReference type="PANTHER" id="PTHR11839">
    <property type="entry name" value="UDP/ADP-SUGAR PYROPHOSPHATASE"/>
    <property type="match status" value="1"/>
</dbReference>
<dbReference type="GO" id="GO:0019693">
    <property type="term" value="P:ribose phosphate metabolic process"/>
    <property type="evidence" value="ECO:0007669"/>
    <property type="project" value="TreeGrafter"/>
</dbReference>
<comment type="cofactor">
    <cofactor evidence="1">
        <name>Mg(2+)</name>
        <dbReference type="ChEBI" id="CHEBI:18420"/>
    </cofactor>
</comment>
<dbReference type="PROSITE" id="PS51462">
    <property type="entry name" value="NUDIX"/>
    <property type="match status" value="1"/>
</dbReference>
<evidence type="ECO:0000313" key="4">
    <source>
        <dbReference type="EMBL" id="OPX46885.1"/>
    </source>
</evidence>
<name>A0A1V4STW5_9CLOT</name>
<dbReference type="OrthoDB" id="9806150at2"/>
<evidence type="ECO:0000256" key="2">
    <source>
        <dbReference type="ARBA" id="ARBA00022801"/>
    </source>
</evidence>
<sequence length="173" mass="19443">MKLDEKILSEELMHKGNFLKFVNVTVELPDGKKGTRDIIRHPGASAILPFIDDETVILVKQFRTALNKILIEVPAGKLEKGEDPLVCASRELEEETGYKSDNIEYLGTIATGAGFTDEVIHLYKATNLYEGIKCGDEDEFIDIMKLKISDVKKMIKNGEIIDTKTISTFMYID</sequence>
<dbReference type="RefSeq" id="WP_080023713.1">
    <property type="nucleotide sequence ID" value="NZ_LTAY01000064.1"/>
</dbReference>